<dbReference type="PANTHER" id="PTHR12743">
    <property type="entry name" value="CYTOCHROME C1 HEME LYASE"/>
    <property type="match status" value="1"/>
</dbReference>
<dbReference type="GO" id="GO:0005743">
    <property type="term" value="C:mitochondrial inner membrane"/>
    <property type="evidence" value="ECO:0007669"/>
    <property type="project" value="UniProtKB-SubCell"/>
</dbReference>
<evidence type="ECO:0000256" key="7">
    <source>
        <dbReference type="ARBA" id="ARBA00023128"/>
    </source>
</evidence>
<dbReference type="STRING" id="1016849.A0A0D1YTG5"/>
<feature type="compositionally biased region" description="Low complexity" evidence="11">
    <location>
        <begin position="83"/>
        <end position="92"/>
    </location>
</feature>
<comment type="function">
    <text evidence="10">Lyase that catalyzes the covalent linking of the heme group to the cytochrome C apoprotein to produce the mature functional cytochrome.</text>
</comment>
<evidence type="ECO:0000256" key="6">
    <source>
        <dbReference type="ARBA" id="ARBA00023004"/>
    </source>
</evidence>
<reference evidence="12 13" key="1">
    <citation type="submission" date="2015-01" db="EMBL/GenBank/DDBJ databases">
        <title>The Genome Sequence of Exophiala sideris CBS121828.</title>
        <authorList>
            <consortium name="The Broad Institute Genomics Platform"/>
            <person name="Cuomo C."/>
            <person name="de Hoog S."/>
            <person name="Gorbushina A."/>
            <person name="Stielow B."/>
            <person name="Teixiera M."/>
            <person name="Abouelleil A."/>
            <person name="Chapman S.B."/>
            <person name="Priest M."/>
            <person name="Young S.K."/>
            <person name="Wortman J."/>
            <person name="Nusbaum C."/>
            <person name="Birren B."/>
        </authorList>
    </citation>
    <scope>NUCLEOTIDE SEQUENCE [LARGE SCALE GENOMIC DNA]</scope>
    <source>
        <strain evidence="12 13">CBS 121828</strain>
    </source>
</reference>
<evidence type="ECO:0000256" key="10">
    <source>
        <dbReference type="RuleBase" id="RU363130"/>
    </source>
</evidence>
<gene>
    <name evidence="12" type="ORF">PV11_00561</name>
</gene>
<keyword evidence="3 10" id="KW-0349">Heme</keyword>
<dbReference type="HOGENOM" id="CLU_048602_0_0_1"/>
<proteinExistence type="inferred from homology"/>
<keyword evidence="8 10" id="KW-0472">Membrane</keyword>
<comment type="similarity">
    <text evidence="2 10">Belongs to the cytochrome c-type heme lyase family.</text>
</comment>
<keyword evidence="6 10" id="KW-0408">Iron</keyword>
<comment type="catalytic activity">
    <reaction evidence="10">
        <text>holo-[cytochrome c] = apo-[cytochrome c] + heme b</text>
        <dbReference type="Rhea" id="RHEA:22648"/>
        <dbReference type="Rhea" id="RHEA-COMP:10725"/>
        <dbReference type="Rhea" id="RHEA-COMP:10726"/>
        <dbReference type="ChEBI" id="CHEBI:29950"/>
        <dbReference type="ChEBI" id="CHEBI:60344"/>
        <dbReference type="ChEBI" id="CHEBI:83739"/>
        <dbReference type="EC" id="4.4.1.17"/>
    </reaction>
</comment>
<evidence type="ECO:0000256" key="4">
    <source>
        <dbReference type="ARBA" id="ARBA00022723"/>
    </source>
</evidence>
<feature type="compositionally biased region" description="Polar residues" evidence="11">
    <location>
        <begin position="73"/>
        <end position="82"/>
    </location>
</feature>
<dbReference type="PROSITE" id="PS00821">
    <property type="entry name" value="CYTO_HEME_LYASE_1"/>
    <property type="match status" value="1"/>
</dbReference>
<dbReference type="Pfam" id="PF01265">
    <property type="entry name" value="Cyto_heme_lyase"/>
    <property type="match status" value="1"/>
</dbReference>
<keyword evidence="7 10" id="KW-0496">Mitochondrion</keyword>
<evidence type="ECO:0000256" key="1">
    <source>
        <dbReference type="ARBA" id="ARBA00004273"/>
    </source>
</evidence>
<dbReference type="InterPro" id="IPR000511">
    <property type="entry name" value="Holocyt_c/c1_synthase"/>
</dbReference>
<dbReference type="OrthoDB" id="1158011at2759"/>
<evidence type="ECO:0000256" key="3">
    <source>
        <dbReference type="ARBA" id="ARBA00022617"/>
    </source>
</evidence>
<comment type="subcellular location">
    <subcellularLocation>
        <location evidence="1 10">Mitochondrion inner membrane</location>
    </subcellularLocation>
</comment>
<evidence type="ECO:0000313" key="12">
    <source>
        <dbReference type="EMBL" id="KIV84804.1"/>
    </source>
</evidence>
<feature type="region of interest" description="Disordered" evidence="11">
    <location>
        <begin position="19"/>
        <end position="92"/>
    </location>
</feature>
<keyword evidence="5 10" id="KW-0999">Mitochondrion inner membrane</keyword>
<keyword evidence="9 10" id="KW-0456">Lyase</keyword>
<dbReference type="GO" id="GO:0046872">
    <property type="term" value="F:metal ion binding"/>
    <property type="evidence" value="ECO:0007669"/>
    <property type="project" value="UniProtKB-KW"/>
</dbReference>
<evidence type="ECO:0000313" key="13">
    <source>
        <dbReference type="Proteomes" id="UP000053599"/>
    </source>
</evidence>
<evidence type="ECO:0000256" key="8">
    <source>
        <dbReference type="ARBA" id="ARBA00023136"/>
    </source>
</evidence>
<organism evidence="12 13">
    <name type="scientific">Exophiala sideris</name>
    <dbReference type="NCBI Taxonomy" id="1016849"/>
    <lineage>
        <taxon>Eukaryota</taxon>
        <taxon>Fungi</taxon>
        <taxon>Dikarya</taxon>
        <taxon>Ascomycota</taxon>
        <taxon>Pezizomycotina</taxon>
        <taxon>Eurotiomycetes</taxon>
        <taxon>Chaetothyriomycetidae</taxon>
        <taxon>Chaetothyriales</taxon>
        <taxon>Herpotrichiellaceae</taxon>
        <taxon>Exophiala</taxon>
    </lineage>
</organism>
<dbReference type="GO" id="GO:0004408">
    <property type="term" value="F:holocytochrome-c synthase activity"/>
    <property type="evidence" value="ECO:0007669"/>
    <property type="project" value="UniProtKB-EC"/>
</dbReference>
<dbReference type="AlphaFoldDB" id="A0A0D1YTG5"/>
<dbReference type="Proteomes" id="UP000053599">
    <property type="component" value="Unassembled WGS sequence"/>
</dbReference>
<evidence type="ECO:0000256" key="2">
    <source>
        <dbReference type="ARBA" id="ARBA00007255"/>
    </source>
</evidence>
<keyword evidence="4 10" id="KW-0479">Metal-binding</keyword>
<dbReference type="EC" id="4.4.1.17" evidence="10"/>
<dbReference type="PROSITE" id="PS00822">
    <property type="entry name" value="CYTO_HEME_LYASE_2"/>
    <property type="match status" value="1"/>
</dbReference>
<protein>
    <recommendedName>
        <fullName evidence="10">Holocytochrome c-type synthase</fullName>
        <ecNumber evidence="10">4.4.1.17</ecNumber>
    </recommendedName>
</protein>
<dbReference type="EMBL" id="KN846951">
    <property type="protein sequence ID" value="KIV84804.1"/>
    <property type="molecule type" value="Genomic_DNA"/>
</dbReference>
<dbReference type="PANTHER" id="PTHR12743:SF3">
    <property type="entry name" value="HOLOCYTOCHROME-C SYNTHASE"/>
    <property type="match status" value="1"/>
</dbReference>
<name>A0A0D1YTG5_9EURO</name>
<accession>A0A0D1YTG5</accession>
<sequence>MGWFWADDPAKFAPAVVAPTSAPPAACPMHKPSESNAAPFPPRLDQSTSTPSSCPVKSPNHPLKSLANPHPSSPSEQEQHAPSSKTTTSSSFTLSRLNPLNYMPSLSNSRPSDSPQQIALPLDREISSIPRGDTNANWEYPSPQQMFNAMLRKGYTDTPADAVESMVAVHNFLNEGAWQEIEEWERVFGKGFGHAWEVCSRGEQGIALDRARYEMQAARRAALGIPDPDEELRPRLVRFMGRPGDPTPKARMLGVLGTVMPEKFGREPPFDRHDWYVARKYPDGKVQEVRYVIDYYSGGVQETGEPVFYLDIRPALDTPTAAVERAMRWGGDVWHRASGGAARVGSTQQSSRER</sequence>
<evidence type="ECO:0000256" key="9">
    <source>
        <dbReference type="ARBA" id="ARBA00023239"/>
    </source>
</evidence>
<evidence type="ECO:0000256" key="5">
    <source>
        <dbReference type="ARBA" id="ARBA00022792"/>
    </source>
</evidence>
<evidence type="ECO:0000256" key="11">
    <source>
        <dbReference type="SAM" id="MobiDB-lite"/>
    </source>
</evidence>
<feature type="compositionally biased region" description="Polar residues" evidence="11">
    <location>
        <begin position="45"/>
        <end position="55"/>
    </location>
</feature>